<dbReference type="Proteomes" id="UP000011087">
    <property type="component" value="Unassembled WGS sequence"/>
</dbReference>
<reference evidence="6" key="2">
    <citation type="submission" date="2012-11" db="EMBL/GenBank/DDBJ databases">
        <authorList>
            <person name="Kuo A."/>
            <person name="Curtis B.A."/>
            <person name="Tanifuji G."/>
            <person name="Burki F."/>
            <person name="Gruber A."/>
            <person name="Irimia M."/>
            <person name="Maruyama S."/>
            <person name="Arias M.C."/>
            <person name="Ball S.G."/>
            <person name="Gile G.H."/>
            <person name="Hirakawa Y."/>
            <person name="Hopkins J.F."/>
            <person name="Rensing S.A."/>
            <person name="Schmutz J."/>
            <person name="Symeonidi A."/>
            <person name="Elias M."/>
            <person name="Eveleigh R.J."/>
            <person name="Herman E.K."/>
            <person name="Klute M.J."/>
            <person name="Nakayama T."/>
            <person name="Obornik M."/>
            <person name="Reyes-Prieto A."/>
            <person name="Armbrust E.V."/>
            <person name="Aves S.J."/>
            <person name="Beiko R.G."/>
            <person name="Coutinho P."/>
            <person name="Dacks J.B."/>
            <person name="Durnford D.G."/>
            <person name="Fast N.M."/>
            <person name="Green B.R."/>
            <person name="Grisdale C."/>
            <person name="Hempe F."/>
            <person name="Henrissat B."/>
            <person name="Hoppner M.P."/>
            <person name="Ishida K.-I."/>
            <person name="Kim E."/>
            <person name="Koreny L."/>
            <person name="Kroth P.G."/>
            <person name="Liu Y."/>
            <person name="Malik S.-B."/>
            <person name="Maier U.G."/>
            <person name="McRose D."/>
            <person name="Mock T."/>
            <person name="Neilson J.A."/>
            <person name="Onodera N.T."/>
            <person name="Poole A.M."/>
            <person name="Pritham E.J."/>
            <person name="Richards T.A."/>
            <person name="Rocap G."/>
            <person name="Roy S.W."/>
            <person name="Sarai C."/>
            <person name="Schaack S."/>
            <person name="Shirato S."/>
            <person name="Slamovits C.H."/>
            <person name="Spencer D.F."/>
            <person name="Suzuki S."/>
            <person name="Worden A.Z."/>
            <person name="Zauner S."/>
            <person name="Barry K."/>
            <person name="Bell C."/>
            <person name="Bharti A.K."/>
            <person name="Crow J.A."/>
            <person name="Grimwood J."/>
            <person name="Kramer R."/>
            <person name="Lindquist E."/>
            <person name="Lucas S."/>
            <person name="Salamov A."/>
            <person name="McFadden G.I."/>
            <person name="Lane C.E."/>
            <person name="Keeling P.J."/>
            <person name="Gray M.W."/>
            <person name="Grigoriev I.V."/>
            <person name="Archibald J.M."/>
        </authorList>
    </citation>
    <scope>NUCLEOTIDE SEQUENCE</scope>
    <source>
        <strain evidence="6">CCMP2712</strain>
    </source>
</reference>
<dbReference type="PaxDb" id="55529-EKX46502"/>
<feature type="compositionally biased region" description="Acidic residues" evidence="1">
    <location>
        <begin position="140"/>
        <end position="151"/>
    </location>
</feature>
<dbReference type="Gene3D" id="3.90.1410.10">
    <property type="entry name" value="set domain protein methyltransferase, domain 1"/>
    <property type="match status" value="1"/>
</dbReference>
<dbReference type="GO" id="GO:0016279">
    <property type="term" value="F:protein-lysine N-methyltransferase activity"/>
    <property type="evidence" value="ECO:0007669"/>
    <property type="project" value="TreeGrafter"/>
</dbReference>
<dbReference type="GeneID" id="17303182"/>
<name>L1JDV8_GUITC</name>
<dbReference type="HOGENOM" id="CLU_561970_0_0_1"/>
<organism evidence="4">
    <name type="scientific">Guillardia theta (strain CCMP2712)</name>
    <name type="common">Cryptophyte</name>
    <dbReference type="NCBI Taxonomy" id="905079"/>
    <lineage>
        <taxon>Eukaryota</taxon>
        <taxon>Cryptophyceae</taxon>
        <taxon>Pyrenomonadales</taxon>
        <taxon>Geminigeraceae</taxon>
        <taxon>Guillardia</taxon>
    </lineage>
</organism>
<evidence type="ECO:0000256" key="1">
    <source>
        <dbReference type="SAM" id="MobiDB-lite"/>
    </source>
</evidence>
<dbReference type="KEGG" id="gtt:GUITHDRAFT_138238"/>
<feature type="signal peptide" evidence="2">
    <location>
        <begin position="1"/>
        <end position="35"/>
    </location>
</feature>
<dbReference type="SUPFAM" id="SSF82199">
    <property type="entry name" value="SET domain"/>
    <property type="match status" value="1"/>
</dbReference>
<evidence type="ECO:0000313" key="4">
    <source>
        <dbReference type="EMBL" id="EKX46502.1"/>
    </source>
</evidence>
<keyword evidence="2" id="KW-0732">Signal</keyword>
<dbReference type="OrthoDB" id="441812at2759"/>
<dbReference type="RefSeq" id="XP_005833482.1">
    <property type="nucleotide sequence ID" value="XM_005833425.1"/>
</dbReference>
<dbReference type="PROSITE" id="PS50280">
    <property type="entry name" value="SET"/>
    <property type="match status" value="1"/>
</dbReference>
<feature type="region of interest" description="Disordered" evidence="1">
    <location>
        <begin position="137"/>
        <end position="170"/>
    </location>
</feature>
<accession>L1JDV8</accession>
<reference evidence="4 6" key="1">
    <citation type="journal article" date="2012" name="Nature">
        <title>Algal genomes reveal evolutionary mosaicism and the fate of nucleomorphs.</title>
        <authorList>
            <consortium name="DOE Joint Genome Institute"/>
            <person name="Curtis B.A."/>
            <person name="Tanifuji G."/>
            <person name="Burki F."/>
            <person name="Gruber A."/>
            <person name="Irimia M."/>
            <person name="Maruyama S."/>
            <person name="Arias M.C."/>
            <person name="Ball S.G."/>
            <person name="Gile G.H."/>
            <person name="Hirakawa Y."/>
            <person name="Hopkins J.F."/>
            <person name="Kuo A."/>
            <person name="Rensing S.A."/>
            <person name="Schmutz J."/>
            <person name="Symeonidi A."/>
            <person name="Elias M."/>
            <person name="Eveleigh R.J."/>
            <person name="Herman E.K."/>
            <person name="Klute M.J."/>
            <person name="Nakayama T."/>
            <person name="Obornik M."/>
            <person name="Reyes-Prieto A."/>
            <person name="Armbrust E.V."/>
            <person name="Aves S.J."/>
            <person name="Beiko R.G."/>
            <person name="Coutinho P."/>
            <person name="Dacks J.B."/>
            <person name="Durnford D.G."/>
            <person name="Fast N.M."/>
            <person name="Green B.R."/>
            <person name="Grisdale C.J."/>
            <person name="Hempel F."/>
            <person name="Henrissat B."/>
            <person name="Hoppner M.P."/>
            <person name="Ishida K."/>
            <person name="Kim E."/>
            <person name="Koreny L."/>
            <person name="Kroth P.G."/>
            <person name="Liu Y."/>
            <person name="Malik S.B."/>
            <person name="Maier U.G."/>
            <person name="McRose D."/>
            <person name="Mock T."/>
            <person name="Neilson J.A."/>
            <person name="Onodera N.T."/>
            <person name="Poole A.M."/>
            <person name="Pritham E.J."/>
            <person name="Richards T.A."/>
            <person name="Rocap G."/>
            <person name="Roy S.W."/>
            <person name="Sarai C."/>
            <person name="Schaack S."/>
            <person name="Shirato S."/>
            <person name="Slamovits C.H."/>
            <person name="Spencer D.F."/>
            <person name="Suzuki S."/>
            <person name="Worden A.Z."/>
            <person name="Zauner S."/>
            <person name="Barry K."/>
            <person name="Bell C."/>
            <person name="Bharti A.K."/>
            <person name="Crow J.A."/>
            <person name="Grimwood J."/>
            <person name="Kramer R."/>
            <person name="Lindquist E."/>
            <person name="Lucas S."/>
            <person name="Salamov A."/>
            <person name="McFadden G.I."/>
            <person name="Lane C.E."/>
            <person name="Keeling P.J."/>
            <person name="Gray M.W."/>
            <person name="Grigoriev I.V."/>
            <person name="Archibald J.M."/>
        </authorList>
    </citation>
    <scope>NUCLEOTIDE SEQUENCE</scope>
    <source>
        <strain evidence="4 6">CCMP2712</strain>
    </source>
</reference>
<proteinExistence type="predicted"/>
<protein>
    <recommendedName>
        <fullName evidence="3">SET domain-containing protein</fullName>
    </recommendedName>
</protein>
<dbReference type="InterPro" id="IPR001214">
    <property type="entry name" value="SET_dom"/>
</dbReference>
<gene>
    <name evidence="4" type="ORF">GUITHDRAFT_138238</name>
</gene>
<reference evidence="5" key="3">
    <citation type="submission" date="2016-03" db="UniProtKB">
        <authorList>
            <consortium name="EnsemblProtists"/>
        </authorList>
    </citation>
    <scope>IDENTIFICATION</scope>
</reference>
<dbReference type="AlphaFoldDB" id="L1JDV8"/>
<dbReference type="CDD" id="cd10527">
    <property type="entry name" value="SET_LSMT"/>
    <property type="match status" value="1"/>
</dbReference>
<dbReference type="PANTHER" id="PTHR13271">
    <property type="entry name" value="UNCHARACTERIZED PUTATIVE METHYLTRANSFERASE"/>
    <property type="match status" value="1"/>
</dbReference>
<dbReference type="EnsemblProtists" id="EKX46502">
    <property type="protein sequence ID" value="EKX46502"/>
    <property type="gene ID" value="GUITHDRAFT_138238"/>
</dbReference>
<dbReference type="STRING" id="905079.L1JDV8"/>
<keyword evidence="6" id="KW-1185">Reference proteome</keyword>
<dbReference type="EMBL" id="JH992994">
    <property type="protein sequence ID" value="EKX46502.1"/>
    <property type="molecule type" value="Genomic_DNA"/>
</dbReference>
<evidence type="ECO:0000256" key="2">
    <source>
        <dbReference type="SAM" id="SignalP"/>
    </source>
</evidence>
<feature type="chain" id="PRO_5008771218" description="SET domain-containing protein" evidence="2">
    <location>
        <begin position="36"/>
        <end position="486"/>
    </location>
</feature>
<feature type="domain" description="SET" evidence="3">
    <location>
        <begin position="185"/>
        <end position="417"/>
    </location>
</feature>
<dbReference type="eggNOG" id="KOG1337">
    <property type="taxonomic scope" value="Eukaryota"/>
</dbReference>
<dbReference type="InterPro" id="IPR046341">
    <property type="entry name" value="SET_dom_sf"/>
</dbReference>
<evidence type="ECO:0000313" key="6">
    <source>
        <dbReference type="Proteomes" id="UP000011087"/>
    </source>
</evidence>
<sequence>MLQGRWKFHAPLLSSSSSLLLSLLSLLLLPIALLSDPPDLDALSFDPPVGSIIRSESVEVLVKAQEVYKGREDGQGWRWTLTINDMHSRGLGMSAEQASMSLSLRHVGEGELKLTFTLTVEEDVHVSRSAFYIIKKRSQEEEEEGEGEAEGEEGRDADSTCGPSSEQERREKLLEWAREHGIGFEKISLQEDEFGGTAMFASEDLEEDEVIGVVPFSISIGRESLWRSRHGELLGQLYEDERTPPDLISCIFLLLERRSSSSFFRPYLDMLPTPSGVSNVFHWDAHALSAFSPHEEARSLAAAHLSLFERTYQRYFTVVNKNEEFQRQFGKHQEIFSRDQVLWAYSLLISRAWEHPDYNYRTSFHRMLPIADIANHKMSPTGSGWMSVEFRNQQGAVFLVTRGGAIRRGQEIVTSYSNAGNALLLVQYGFSLWPNKYHCLRLQEEGGEAGGAGAGAGAGGAGAGAGAGNFIALMAASPLGLCFDPE</sequence>
<dbReference type="InterPro" id="IPR050600">
    <property type="entry name" value="SETD3_SETD6_MTase"/>
</dbReference>
<evidence type="ECO:0000259" key="3">
    <source>
        <dbReference type="PROSITE" id="PS50280"/>
    </source>
</evidence>
<evidence type="ECO:0000313" key="5">
    <source>
        <dbReference type="EnsemblProtists" id="EKX46502"/>
    </source>
</evidence>